<evidence type="ECO:0000256" key="5">
    <source>
        <dbReference type="ARBA" id="ARBA00022645"/>
    </source>
</evidence>
<comment type="function">
    <text evidence="1">Removes C-terminal D-alanyl residues from sugar-peptide cell wall precursors.</text>
</comment>
<reference evidence="16" key="1">
    <citation type="submission" date="2016-08" db="EMBL/GenBank/DDBJ databases">
        <authorList>
            <person name="Seilhamer J.J."/>
        </authorList>
    </citation>
    <scope>NUCLEOTIDE SEQUENCE</scope>
    <source>
        <strain evidence="16">86</strain>
    </source>
</reference>
<dbReference type="SUPFAM" id="SSF69189">
    <property type="entry name" value="Penicillin-binding protein associated domain"/>
    <property type="match status" value="1"/>
</dbReference>
<accession>A0A212KYU6</accession>
<dbReference type="InterPro" id="IPR012338">
    <property type="entry name" value="Beta-lactam/transpept-like"/>
</dbReference>
<dbReference type="EMBL" id="FMJD01000001">
    <property type="protein sequence ID" value="SCM70440.1"/>
    <property type="molecule type" value="Genomic_DNA"/>
</dbReference>
<evidence type="ECO:0000256" key="8">
    <source>
        <dbReference type="ARBA" id="ARBA00022801"/>
    </source>
</evidence>
<dbReference type="PRINTS" id="PR00725">
    <property type="entry name" value="DADACBPTASE1"/>
</dbReference>
<dbReference type="GO" id="GO:0009252">
    <property type="term" value="P:peptidoglycan biosynthetic process"/>
    <property type="evidence" value="ECO:0007669"/>
    <property type="project" value="UniProtKB-UniPathway"/>
</dbReference>
<dbReference type="InterPro" id="IPR001967">
    <property type="entry name" value="Peptidase_S11_N"/>
</dbReference>
<evidence type="ECO:0000259" key="15">
    <source>
        <dbReference type="SMART" id="SM00936"/>
    </source>
</evidence>
<gene>
    <name evidence="16" type="primary">dac</name>
    <name evidence="16" type="ORF">KL86PLE_10157</name>
</gene>
<evidence type="ECO:0000256" key="3">
    <source>
        <dbReference type="ARBA" id="ARBA00007164"/>
    </source>
</evidence>
<dbReference type="AlphaFoldDB" id="A0A212KYU6"/>
<dbReference type="GO" id="GO:0008360">
    <property type="term" value="P:regulation of cell shape"/>
    <property type="evidence" value="ECO:0007669"/>
    <property type="project" value="UniProtKB-KW"/>
</dbReference>
<dbReference type="SMART" id="SM00936">
    <property type="entry name" value="PBP5_C"/>
    <property type="match status" value="1"/>
</dbReference>
<comment type="pathway">
    <text evidence="2">Cell wall biogenesis; peptidoglycan biosynthesis.</text>
</comment>
<dbReference type="GO" id="GO:0006508">
    <property type="term" value="P:proteolysis"/>
    <property type="evidence" value="ECO:0007669"/>
    <property type="project" value="UniProtKB-KW"/>
</dbReference>
<evidence type="ECO:0000313" key="16">
    <source>
        <dbReference type="EMBL" id="SCM70440.1"/>
    </source>
</evidence>
<dbReference type="GO" id="GO:0009002">
    <property type="term" value="F:serine-type D-Ala-D-Ala carboxypeptidase activity"/>
    <property type="evidence" value="ECO:0007669"/>
    <property type="project" value="UniProtKB-EC"/>
</dbReference>
<comment type="catalytic activity">
    <reaction evidence="12">
        <text>Preferential cleavage: (Ac)2-L-Lys-D-Ala-|-D-Ala. Also transpeptidation of peptidyl-alanyl moieties that are N-acyl substituents of D-alanine.</text>
        <dbReference type="EC" id="3.4.16.4"/>
    </reaction>
</comment>
<evidence type="ECO:0000256" key="11">
    <source>
        <dbReference type="ARBA" id="ARBA00023316"/>
    </source>
</evidence>
<keyword evidence="10" id="KW-0573">Peptidoglycan synthesis</keyword>
<feature type="chain" id="PRO_5013098048" description="serine-type D-Ala-D-Ala carboxypeptidase" evidence="14">
    <location>
        <begin position="22"/>
        <end position="405"/>
    </location>
</feature>
<dbReference type="GO" id="GO:0071555">
    <property type="term" value="P:cell wall organization"/>
    <property type="evidence" value="ECO:0007669"/>
    <property type="project" value="UniProtKB-KW"/>
</dbReference>
<sequence length="405" mass="43509">MRGFLLPLLLFAALMSGPSVALESIAPRVVLHDETTGSLLIAKDEDKPFAPANFTKLVTAAVVFEALKAGEVTDATLYPISEHAWRTGGAPARVTTMFAAVKSFVPVGDLLRGLVVDYANDAAIALAEGLTGSEAAFTERMNAYAARIGLKDSRFANPTGYPDPRAKTTLADMLALAAHIRTSYPDRYALYSQPEFLWNKINQTNKTRFVKELPGVDGMMLAFDEADGFGALLSAGRGDRRVTVAASGYTSLADRDKDLKALIEGAFSEYGRFEIFPSGAEIGRVKAFGGNAPDVPVIAAGGAPVNLTLPTGDRSQFRLAVVYDGPVPAPIRRGAPVARLEVRVDDRLYQSVPLEAAANVERGEIRDRALDGFAEMFAGWWYRTIGSISIEDIVNLGALRGRHQG</sequence>
<keyword evidence="9" id="KW-0133">Cell shape</keyword>
<dbReference type="Gene3D" id="3.40.710.10">
    <property type="entry name" value="DD-peptidase/beta-lactamase superfamily"/>
    <property type="match status" value="1"/>
</dbReference>
<dbReference type="SUPFAM" id="SSF56601">
    <property type="entry name" value="beta-lactamase/transpeptidase-like"/>
    <property type="match status" value="1"/>
</dbReference>
<organism evidence="16">
    <name type="scientific">uncultured Pleomorphomonas sp</name>
    <dbReference type="NCBI Taxonomy" id="442121"/>
    <lineage>
        <taxon>Bacteria</taxon>
        <taxon>Pseudomonadati</taxon>
        <taxon>Pseudomonadota</taxon>
        <taxon>Alphaproteobacteria</taxon>
        <taxon>Hyphomicrobiales</taxon>
        <taxon>Pleomorphomonadaceae</taxon>
        <taxon>Pleomorphomonas</taxon>
        <taxon>environmental samples</taxon>
    </lineage>
</organism>
<dbReference type="Pfam" id="PF00768">
    <property type="entry name" value="Peptidase_S11"/>
    <property type="match status" value="1"/>
</dbReference>
<evidence type="ECO:0000256" key="12">
    <source>
        <dbReference type="ARBA" id="ARBA00034000"/>
    </source>
</evidence>
<evidence type="ECO:0000256" key="14">
    <source>
        <dbReference type="SAM" id="SignalP"/>
    </source>
</evidence>
<evidence type="ECO:0000256" key="13">
    <source>
        <dbReference type="RuleBase" id="RU004016"/>
    </source>
</evidence>
<dbReference type="RefSeq" id="WP_288195553.1">
    <property type="nucleotide sequence ID" value="NZ_LT608334.1"/>
</dbReference>
<dbReference type="Pfam" id="PF07943">
    <property type="entry name" value="PBP5_C"/>
    <property type="match status" value="1"/>
</dbReference>
<dbReference type="UniPathway" id="UPA00219"/>
<dbReference type="InterPro" id="IPR018044">
    <property type="entry name" value="Peptidase_S11"/>
</dbReference>
<dbReference type="InterPro" id="IPR015956">
    <property type="entry name" value="Peniciliin-bd_prot_C_sf"/>
</dbReference>
<name>A0A212KYU6_9HYPH</name>
<keyword evidence="6" id="KW-0645">Protease</keyword>
<feature type="domain" description="Peptidase S11 D-Ala-D-Ala carboxypeptidase A C-terminal" evidence="15">
    <location>
        <begin position="270"/>
        <end position="362"/>
    </location>
</feature>
<feature type="signal peptide" evidence="14">
    <location>
        <begin position="1"/>
        <end position="21"/>
    </location>
</feature>
<keyword evidence="5 16" id="KW-0121">Carboxypeptidase</keyword>
<proteinExistence type="inferred from homology"/>
<comment type="similarity">
    <text evidence="3 13">Belongs to the peptidase S11 family.</text>
</comment>
<keyword evidence="8" id="KW-0378">Hydrolase</keyword>
<evidence type="ECO:0000256" key="1">
    <source>
        <dbReference type="ARBA" id="ARBA00003217"/>
    </source>
</evidence>
<evidence type="ECO:0000256" key="7">
    <source>
        <dbReference type="ARBA" id="ARBA00022729"/>
    </source>
</evidence>
<evidence type="ECO:0000256" key="10">
    <source>
        <dbReference type="ARBA" id="ARBA00022984"/>
    </source>
</evidence>
<dbReference type="Gene3D" id="2.60.410.10">
    <property type="entry name" value="D-Ala-D-Ala carboxypeptidase, C-terminal domain"/>
    <property type="match status" value="1"/>
</dbReference>
<dbReference type="InterPro" id="IPR012907">
    <property type="entry name" value="Peptidase_S11_C"/>
</dbReference>
<evidence type="ECO:0000256" key="6">
    <source>
        <dbReference type="ARBA" id="ARBA00022670"/>
    </source>
</evidence>
<evidence type="ECO:0000256" key="2">
    <source>
        <dbReference type="ARBA" id="ARBA00004752"/>
    </source>
</evidence>
<dbReference type="EC" id="3.4.16.4" evidence="4"/>
<evidence type="ECO:0000256" key="9">
    <source>
        <dbReference type="ARBA" id="ARBA00022960"/>
    </source>
</evidence>
<keyword evidence="7 14" id="KW-0732">Signal</keyword>
<dbReference type="InterPro" id="IPR037167">
    <property type="entry name" value="Peptidase_S11_C_sf"/>
</dbReference>
<keyword evidence="11" id="KW-0961">Cell wall biogenesis/degradation</keyword>
<protein>
    <recommendedName>
        <fullName evidence="4">serine-type D-Ala-D-Ala carboxypeptidase</fullName>
        <ecNumber evidence="4">3.4.16.4</ecNumber>
    </recommendedName>
</protein>
<evidence type="ECO:0000256" key="4">
    <source>
        <dbReference type="ARBA" id="ARBA00012448"/>
    </source>
</evidence>